<dbReference type="InterPro" id="IPR044060">
    <property type="entry name" value="Bacterial_rp_domain"/>
</dbReference>
<dbReference type="Proteomes" id="UP000823960">
    <property type="component" value="Unassembled WGS sequence"/>
</dbReference>
<evidence type="ECO:0000256" key="1">
    <source>
        <dbReference type="SAM" id="SignalP"/>
    </source>
</evidence>
<sequence>MRKRASRALSALLAAVLMISNTPSVSASGGLDGVVINEVCPSNRKLLEDSDGDSSDWIELYNSGSKTVSLGGAYLSDDPDQPDKWRLPDVRLKPKEYLIVFCSDKDRTSGELHTSFKLSAGDESIILSGSDKKPVDSIAIPNMYEDTTYGRYPDGGSSLRILSGTPGSSNSGSKSVTVAAPIFSAASGFYDSEFKLGITADAGLTIYYTTDGSVPTTRSKKFSGSVPITSRAGERAVLMFTKGMTVNESSEYIPSGSFPLATVIRAIAVDSKGNKSPVTTATYFVGKDICQKYDDISVISVVTDPDNLFDQETGIYTAGNVFKEWRAKNPSGTLDGSTPANFNQRGSDWEKEAHVDFFDKNELGFSVECGVRVQGGWSRNSQQKSLKFYMRSEYGDSKLSYTLFEDNYSYDDGELITDYKRFMIRNGGNDEFMLKFKCAWTQSLVDDLEFCTQNDRIVVCFLDGEYWGVYTLNNVYDDNYISDNYGVPKDEVIMIKAGELQEGKEGDDAAFYSDKSFVENNDMSVAANYQKACELFDMDSLMDYMAVEMYIGNQDWIGGNWAVWSTRTADGSAGEYHDSRWRFMLYDTEFSMDLYNAGRDYKYDVLEQLVIKGDGFFSKMLTSLLKNKEFKAEFIVTMEKVANVCFNPGYAKERLQDYSDLYTPYLEEHFDRFIGWRSVSDIRNNVSSWKAWLDNRLRYLPEMLKKDLKLSSSKTVTLTLSVSSLEGGTISFDDTDIRFTSTKWTGQLLPGYSVILEAKPAPGYRFVGWSGSYSGTASKISLNPSRAYSLKANFEKIG</sequence>
<dbReference type="PROSITE" id="PS51841">
    <property type="entry name" value="LTD"/>
    <property type="match status" value="1"/>
</dbReference>
<dbReference type="GO" id="GO:0016301">
    <property type="term" value="F:kinase activity"/>
    <property type="evidence" value="ECO:0007669"/>
    <property type="project" value="UniProtKB-KW"/>
</dbReference>
<reference evidence="3" key="2">
    <citation type="journal article" date="2021" name="PeerJ">
        <title>Extensive microbial diversity within the chicken gut microbiome revealed by metagenomics and culture.</title>
        <authorList>
            <person name="Gilroy R."/>
            <person name="Ravi A."/>
            <person name="Getino M."/>
            <person name="Pursley I."/>
            <person name="Horton D.L."/>
            <person name="Alikhan N.F."/>
            <person name="Baker D."/>
            <person name="Gharbi K."/>
            <person name="Hall N."/>
            <person name="Watson M."/>
            <person name="Adriaenssens E.M."/>
            <person name="Foster-Nyarko E."/>
            <person name="Jarju S."/>
            <person name="Secka A."/>
            <person name="Antonio M."/>
            <person name="Oren A."/>
            <person name="Chaudhuri R.R."/>
            <person name="La Ragione R."/>
            <person name="Hildebrand F."/>
            <person name="Pallen M.J."/>
        </authorList>
    </citation>
    <scope>NUCLEOTIDE SEQUENCE</scope>
    <source>
        <strain evidence="3">1370</strain>
    </source>
</reference>
<dbReference type="InterPro" id="IPR026876">
    <property type="entry name" value="Fn3_assoc_repeat"/>
</dbReference>
<gene>
    <name evidence="3" type="ORF">IAD28_02465</name>
</gene>
<feature type="chain" id="PRO_5039609199" evidence="1">
    <location>
        <begin position="28"/>
        <end position="798"/>
    </location>
</feature>
<organism evidence="3 4">
    <name type="scientific">Candidatus Faeciplasma avium</name>
    <dbReference type="NCBI Taxonomy" id="2840798"/>
    <lineage>
        <taxon>Bacteria</taxon>
        <taxon>Bacillati</taxon>
        <taxon>Bacillota</taxon>
        <taxon>Clostridia</taxon>
        <taxon>Eubacteriales</taxon>
        <taxon>Oscillospiraceae</taxon>
        <taxon>Oscillospiraceae incertae sedis</taxon>
        <taxon>Candidatus Faeciplasma</taxon>
    </lineage>
</organism>
<evidence type="ECO:0000313" key="4">
    <source>
        <dbReference type="Proteomes" id="UP000823960"/>
    </source>
</evidence>
<feature type="domain" description="LTD" evidence="2">
    <location>
        <begin position="19"/>
        <end position="151"/>
    </location>
</feature>
<dbReference type="Gene3D" id="2.60.40.1260">
    <property type="entry name" value="Lamin Tail domain"/>
    <property type="match status" value="1"/>
</dbReference>
<keyword evidence="3" id="KW-0418">Kinase</keyword>
<feature type="signal peptide" evidence="1">
    <location>
        <begin position="1"/>
        <end position="27"/>
    </location>
</feature>
<dbReference type="InterPro" id="IPR036415">
    <property type="entry name" value="Lamin_tail_dom_sf"/>
</dbReference>
<evidence type="ECO:0000313" key="3">
    <source>
        <dbReference type="EMBL" id="HIV10542.1"/>
    </source>
</evidence>
<reference evidence="3" key="1">
    <citation type="submission" date="2020-10" db="EMBL/GenBank/DDBJ databases">
        <authorList>
            <person name="Gilroy R."/>
        </authorList>
    </citation>
    <scope>NUCLEOTIDE SEQUENCE</scope>
    <source>
        <strain evidence="3">1370</strain>
    </source>
</reference>
<dbReference type="Pfam" id="PF18998">
    <property type="entry name" value="Flg_new_2"/>
    <property type="match status" value="1"/>
</dbReference>
<dbReference type="EMBL" id="DVOL01000033">
    <property type="protein sequence ID" value="HIV10542.1"/>
    <property type="molecule type" value="Genomic_DNA"/>
</dbReference>
<evidence type="ECO:0000259" key="2">
    <source>
        <dbReference type="PROSITE" id="PS51841"/>
    </source>
</evidence>
<dbReference type="SUPFAM" id="SSF74853">
    <property type="entry name" value="Lamin A/C globular tail domain"/>
    <property type="match status" value="1"/>
</dbReference>
<protein>
    <submittedName>
        <fullName evidence="3">CotH kinase family protein</fullName>
    </submittedName>
</protein>
<proteinExistence type="predicted"/>
<dbReference type="Pfam" id="PF08757">
    <property type="entry name" value="CotH"/>
    <property type="match status" value="1"/>
</dbReference>
<keyword evidence="3" id="KW-0808">Transferase</keyword>
<name>A0A9D1T3S8_9FIRM</name>
<comment type="caution">
    <text evidence="3">The sequence shown here is derived from an EMBL/GenBank/DDBJ whole genome shotgun (WGS) entry which is preliminary data.</text>
</comment>
<keyword evidence="1" id="KW-0732">Signal</keyword>
<dbReference type="AlphaFoldDB" id="A0A9D1T3S8"/>
<dbReference type="Pfam" id="PF13287">
    <property type="entry name" value="Fn3_assoc"/>
    <property type="match status" value="1"/>
</dbReference>
<accession>A0A9D1T3S8</accession>
<dbReference type="InterPro" id="IPR014867">
    <property type="entry name" value="Spore_coat_CotH_CotH2/3/7"/>
</dbReference>
<dbReference type="Pfam" id="PF00932">
    <property type="entry name" value="LTD"/>
    <property type="match status" value="1"/>
</dbReference>
<dbReference type="InterPro" id="IPR001322">
    <property type="entry name" value="Lamin_tail_dom"/>
</dbReference>